<evidence type="ECO:0000256" key="2">
    <source>
        <dbReference type="ARBA" id="ARBA00023015"/>
    </source>
</evidence>
<keyword evidence="1" id="KW-0678">Repressor</keyword>
<keyword evidence="8" id="KW-1185">Reference proteome</keyword>
<dbReference type="SUPFAM" id="SSF46689">
    <property type="entry name" value="Homeodomain-like"/>
    <property type="match status" value="1"/>
</dbReference>
<dbReference type="Pfam" id="PF00440">
    <property type="entry name" value="TetR_N"/>
    <property type="match status" value="1"/>
</dbReference>
<dbReference type="InterPro" id="IPR009057">
    <property type="entry name" value="Homeodomain-like_sf"/>
</dbReference>
<dbReference type="InterPro" id="IPR050109">
    <property type="entry name" value="HTH-type_TetR-like_transc_reg"/>
</dbReference>
<feature type="DNA-binding region" description="H-T-H motif" evidence="5">
    <location>
        <begin position="36"/>
        <end position="55"/>
    </location>
</feature>
<dbReference type="PANTHER" id="PTHR30055:SF234">
    <property type="entry name" value="HTH-TYPE TRANSCRIPTIONAL REGULATOR BETI"/>
    <property type="match status" value="1"/>
</dbReference>
<comment type="caution">
    <text evidence="7">The sequence shown here is derived from an EMBL/GenBank/DDBJ whole genome shotgun (WGS) entry which is preliminary data.</text>
</comment>
<protein>
    <submittedName>
        <fullName evidence="7">TetR/AcrR family transcriptional regulator</fullName>
    </submittedName>
</protein>
<accession>A0ABW7XTL1</accession>
<gene>
    <name evidence="7" type="ORF">ACIA8P_00115</name>
</gene>
<dbReference type="Proteomes" id="UP001612415">
    <property type="component" value="Unassembled WGS sequence"/>
</dbReference>
<name>A0ABW7XTL1_STRCE</name>
<dbReference type="Pfam" id="PF13977">
    <property type="entry name" value="TetR_C_6"/>
    <property type="match status" value="1"/>
</dbReference>
<dbReference type="SUPFAM" id="SSF48498">
    <property type="entry name" value="Tetracyclin repressor-like, C-terminal domain"/>
    <property type="match status" value="1"/>
</dbReference>
<dbReference type="InterPro" id="IPR039538">
    <property type="entry name" value="BetI_C"/>
</dbReference>
<proteinExistence type="predicted"/>
<reference evidence="7 8" key="1">
    <citation type="submission" date="2024-10" db="EMBL/GenBank/DDBJ databases">
        <title>The Natural Products Discovery Center: Release of the First 8490 Sequenced Strains for Exploring Actinobacteria Biosynthetic Diversity.</title>
        <authorList>
            <person name="Kalkreuter E."/>
            <person name="Kautsar S.A."/>
            <person name="Yang D."/>
            <person name="Bader C.D."/>
            <person name="Teijaro C.N."/>
            <person name="Fluegel L."/>
            <person name="Davis C.M."/>
            <person name="Simpson J.R."/>
            <person name="Lauterbach L."/>
            <person name="Steele A.D."/>
            <person name="Gui C."/>
            <person name="Meng S."/>
            <person name="Li G."/>
            <person name="Viehrig K."/>
            <person name="Ye F."/>
            <person name="Su P."/>
            <person name="Kiefer A.F."/>
            <person name="Nichols A."/>
            <person name="Cepeda A.J."/>
            <person name="Yan W."/>
            <person name="Fan B."/>
            <person name="Jiang Y."/>
            <person name="Adhikari A."/>
            <person name="Zheng C.-J."/>
            <person name="Schuster L."/>
            <person name="Cowan T.M."/>
            <person name="Smanski M.J."/>
            <person name="Chevrette M.G."/>
            <person name="De Carvalho L.P.S."/>
            <person name="Shen B."/>
        </authorList>
    </citation>
    <scope>NUCLEOTIDE SEQUENCE [LARGE SCALE GENOMIC DNA]</scope>
    <source>
        <strain evidence="7 8">NPDC051599</strain>
    </source>
</reference>
<feature type="domain" description="HTH tetR-type" evidence="6">
    <location>
        <begin position="13"/>
        <end position="73"/>
    </location>
</feature>
<dbReference type="RefSeq" id="WP_398654136.1">
    <property type="nucleotide sequence ID" value="NZ_JBITDC010000001.1"/>
</dbReference>
<organism evidence="7 8">
    <name type="scientific">Streptomyces cellulosae</name>
    <dbReference type="NCBI Taxonomy" id="1968"/>
    <lineage>
        <taxon>Bacteria</taxon>
        <taxon>Bacillati</taxon>
        <taxon>Actinomycetota</taxon>
        <taxon>Actinomycetes</taxon>
        <taxon>Kitasatosporales</taxon>
        <taxon>Streptomycetaceae</taxon>
        <taxon>Streptomyces</taxon>
    </lineage>
</organism>
<dbReference type="PRINTS" id="PR00455">
    <property type="entry name" value="HTHTETR"/>
</dbReference>
<evidence type="ECO:0000256" key="3">
    <source>
        <dbReference type="ARBA" id="ARBA00023125"/>
    </source>
</evidence>
<keyword evidence="4" id="KW-0804">Transcription</keyword>
<keyword evidence="3 5" id="KW-0238">DNA-binding</keyword>
<evidence type="ECO:0000313" key="7">
    <source>
        <dbReference type="EMBL" id="MFI5673067.1"/>
    </source>
</evidence>
<evidence type="ECO:0000256" key="5">
    <source>
        <dbReference type="PROSITE-ProRule" id="PRU00335"/>
    </source>
</evidence>
<evidence type="ECO:0000313" key="8">
    <source>
        <dbReference type="Proteomes" id="UP001612415"/>
    </source>
</evidence>
<dbReference type="PANTHER" id="PTHR30055">
    <property type="entry name" value="HTH-TYPE TRANSCRIPTIONAL REGULATOR RUTR"/>
    <property type="match status" value="1"/>
</dbReference>
<dbReference type="InterPro" id="IPR001647">
    <property type="entry name" value="HTH_TetR"/>
</dbReference>
<evidence type="ECO:0000259" key="6">
    <source>
        <dbReference type="PROSITE" id="PS50977"/>
    </source>
</evidence>
<evidence type="ECO:0000256" key="4">
    <source>
        <dbReference type="ARBA" id="ARBA00023163"/>
    </source>
</evidence>
<sequence>MATTRRTQQERRVHAEAALLNAAAELVVEHGVRSLTLARVGERAGYSRGIVTHHFGSKQALLERLARSTQAGFVPGLADLPPGLDRLLRLIDGYVGALGDAGTMHRAFLLLWAEAATASDLAPIFRERDEAFRRDLRDDVAAAITDGDVPPDTEPDDVAVAVVGQLRGIGLQRLLDPRAVDTARLRHTVTDHWRQALRPIDVGGGDGHPYQIPR</sequence>
<dbReference type="PROSITE" id="PS50977">
    <property type="entry name" value="HTH_TETR_2"/>
    <property type="match status" value="1"/>
</dbReference>
<dbReference type="Gene3D" id="1.10.357.10">
    <property type="entry name" value="Tetracycline Repressor, domain 2"/>
    <property type="match status" value="1"/>
</dbReference>
<keyword evidence="2" id="KW-0805">Transcription regulation</keyword>
<dbReference type="InterPro" id="IPR036271">
    <property type="entry name" value="Tet_transcr_reg_TetR-rel_C_sf"/>
</dbReference>
<evidence type="ECO:0000256" key="1">
    <source>
        <dbReference type="ARBA" id="ARBA00022491"/>
    </source>
</evidence>
<dbReference type="EMBL" id="JBITDC010000001">
    <property type="protein sequence ID" value="MFI5673067.1"/>
    <property type="molecule type" value="Genomic_DNA"/>
</dbReference>